<comment type="similarity">
    <text evidence="2">Belongs to the autoinducer-2 exporter (AI-2E) (TC 2.A.86) family.</text>
</comment>
<organism evidence="7 8">
    <name type="scientific">Lentibacillus juripiscarius</name>
    <dbReference type="NCBI Taxonomy" id="257446"/>
    <lineage>
        <taxon>Bacteria</taxon>
        <taxon>Bacillati</taxon>
        <taxon>Bacillota</taxon>
        <taxon>Bacilli</taxon>
        <taxon>Bacillales</taxon>
        <taxon>Bacillaceae</taxon>
        <taxon>Lentibacillus</taxon>
    </lineage>
</organism>
<evidence type="ECO:0000256" key="5">
    <source>
        <dbReference type="ARBA" id="ARBA00023136"/>
    </source>
</evidence>
<keyword evidence="3 6" id="KW-0812">Transmembrane</keyword>
<gene>
    <name evidence="7" type="primary">ytvI</name>
    <name evidence="7" type="ORF">ACFSUO_06215</name>
</gene>
<sequence>MFRSITKRQWSLIFLMLILLLFILFILPVSIPLVLALVTALTLNPVIRFMQRKAKISRKTSVIIVFLLFLIFLSLGGAFIVTKAVTQVVTFVEEIPSHVTQLNSAYASWESGFKKYTENLPDEFYEQVTNTIESQLTSMSATLKETITIERIAQVVAQVPQYLISFLVYLIALFLFMLELPLLQSKLYSIMTKETAEKVSFMNRRLSSVVLGFFKAQFLVSIIIFVVTLIGLLLIMPQVAVIMSLIIWLVDFIPIIGSIAILGPWSVFAFISGNTFLGVQLAVLAIILLAIRRTVEPKVMGQHIGLSPLATLIAMFLGIKLLGLLGFILGPLFLIAFNSAKEAGIIKWNTKI</sequence>
<evidence type="ECO:0000313" key="8">
    <source>
        <dbReference type="Proteomes" id="UP001597502"/>
    </source>
</evidence>
<keyword evidence="4 6" id="KW-1133">Transmembrane helix</keyword>
<feature type="transmembrane region" description="Helical" evidence="6">
    <location>
        <begin position="269"/>
        <end position="291"/>
    </location>
</feature>
<feature type="transmembrane region" description="Helical" evidence="6">
    <location>
        <begin position="162"/>
        <end position="183"/>
    </location>
</feature>
<evidence type="ECO:0000256" key="2">
    <source>
        <dbReference type="ARBA" id="ARBA00009773"/>
    </source>
</evidence>
<accession>A0ABW5V539</accession>
<evidence type="ECO:0000256" key="6">
    <source>
        <dbReference type="SAM" id="Phobius"/>
    </source>
</evidence>
<comment type="subcellular location">
    <subcellularLocation>
        <location evidence="1">Membrane</location>
        <topology evidence="1">Multi-pass membrane protein</topology>
    </subcellularLocation>
</comment>
<comment type="caution">
    <text evidence="7">The sequence shown here is derived from an EMBL/GenBank/DDBJ whole genome shotgun (WGS) entry which is preliminary data.</text>
</comment>
<dbReference type="InterPro" id="IPR002549">
    <property type="entry name" value="AI-2E-like"/>
</dbReference>
<feature type="transmembrane region" description="Helical" evidence="6">
    <location>
        <begin position="209"/>
        <end position="235"/>
    </location>
</feature>
<evidence type="ECO:0000256" key="1">
    <source>
        <dbReference type="ARBA" id="ARBA00004141"/>
    </source>
</evidence>
<proteinExistence type="inferred from homology"/>
<keyword evidence="8" id="KW-1185">Reference proteome</keyword>
<dbReference type="RefSeq" id="WP_382392158.1">
    <property type="nucleotide sequence ID" value="NZ_JBHUNA010000009.1"/>
</dbReference>
<evidence type="ECO:0000313" key="7">
    <source>
        <dbReference type="EMBL" id="MFD2760566.1"/>
    </source>
</evidence>
<dbReference type="PANTHER" id="PTHR21716">
    <property type="entry name" value="TRANSMEMBRANE PROTEIN"/>
    <property type="match status" value="1"/>
</dbReference>
<protein>
    <submittedName>
        <fullName evidence="7">Sporulation integral membrane protein YtvI</fullName>
    </submittedName>
</protein>
<evidence type="ECO:0000256" key="4">
    <source>
        <dbReference type="ARBA" id="ARBA00022989"/>
    </source>
</evidence>
<feature type="transmembrane region" description="Helical" evidence="6">
    <location>
        <begin position="241"/>
        <end position="262"/>
    </location>
</feature>
<dbReference type="NCBIfam" id="TIGR02872">
    <property type="entry name" value="spore_ytvI"/>
    <property type="match status" value="1"/>
</dbReference>
<evidence type="ECO:0000256" key="3">
    <source>
        <dbReference type="ARBA" id="ARBA00022692"/>
    </source>
</evidence>
<keyword evidence="5 6" id="KW-0472">Membrane</keyword>
<feature type="transmembrane region" description="Helical" evidence="6">
    <location>
        <begin position="311"/>
        <end position="337"/>
    </location>
</feature>
<dbReference type="PANTHER" id="PTHR21716:SF68">
    <property type="entry name" value="TRANSPORT PROTEIN YTVI-RELATED"/>
    <property type="match status" value="1"/>
</dbReference>
<dbReference type="Proteomes" id="UP001597502">
    <property type="component" value="Unassembled WGS sequence"/>
</dbReference>
<dbReference type="EMBL" id="JBHUNA010000009">
    <property type="protein sequence ID" value="MFD2760566.1"/>
    <property type="molecule type" value="Genomic_DNA"/>
</dbReference>
<feature type="transmembrane region" description="Helical" evidence="6">
    <location>
        <begin position="62"/>
        <end position="81"/>
    </location>
</feature>
<reference evidence="8" key="1">
    <citation type="journal article" date="2019" name="Int. J. Syst. Evol. Microbiol.">
        <title>The Global Catalogue of Microorganisms (GCM) 10K type strain sequencing project: providing services to taxonomists for standard genome sequencing and annotation.</title>
        <authorList>
            <consortium name="The Broad Institute Genomics Platform"/>
            <consortium name="The Broad Institute Genome Sequencing Center for Infectious Disease"/>
            <person name="Wu L."/>
            <person name="Ma J."/>
        </authorList>
    </citation>
    <scope>NUCLEOTIDE SEQUENCE [LARGE SCALE GENOMIC DNA]</scope>
    <source>
        <strain evidence="8">TISTR 1535</strain>
    </source>
</reference>
<name>A0ABW5V539_9BACI</name>
<dbReference type="Pfam" id="PF01594">
    <property type="entry name" value="AI-2E_transport"/>
    <property type="match status" value="1"/>
</dbReference>
<dbReference type="InterPro" id="IPR014227">
    <property type="entry name" value="YtvI-like"/>
</dbReference>
<feature type="transmembrane region" description="Helical" evidence="6">
    <location>
        <begin position="12"/>
        <end position="41"/>
    </location>
</feature>